<dbReference type="GO" id="GO:0051301">
    <property type="term" value="P:cell division"/>
    <property type="evidence" value="ECO:0007669"/>
    <property type="project" value="UniProtKB-KW"/>
</dbReference>
<evidence type="ECO:0000256" key="2">
    <source>
        <dbReference type="ARBA" id="ARBA00004286"/>
    </source>
</evidence>
<evidence type="ECO:0000256" key="10">
    <source>
        <dbReference type="PIRNR" id="PIRNR005719"/>
    </source>
</evidence>
<keyword evidence="15" id="KW-1185">Reference proteome</keyword>
<dbReference type="Gene3D" id="1.20.1060.20">
    <property type="match status" value="1"/>
</dbReference>
<dbReference type="Pfam" id="PF06470">
    <property type="entry name" value="SMC_hinge"/>
    <property type="match status" value="1"/>
</dbReference>
<feature type="region of interest" description="Disordered" evidence="12">
    <location>
        <begin position="74"/>
        <end position="94"/>
    </location>
</feature>
<keyword evidence="7 11" id="KW-0175">Coiled coil</keyword>
<protein>
    <recommendedName>
        <fullName evidence="10">Structural maintenance of chromosomes protein</fullName>
    </recommendedName>
</protein>
<evidence type="ECO:0000256" key="3">
    <source>
        <dbReference type="ARBA" id="ARBA00005597"/>
    </source>
</evidence>
<dbReference type="PIRSF" id="PIRSF005719">
    <property type="entry name" value="SMC"/>
    <property type="match status" value="1"/>
</dbReference>
<dbReference type="PANTHER" id="PTHR18937:SF12">
    <property type="entry name" value="STRUCTURAL MAINTENANCE OF CHROMOSOMES PROTEIN"/>
    <property type="match status" value="1"/>
</dbReference>
<dbReference type="InterPro" id="IPR010935">
    <property type="entry name" value="SMC_hinge"/>
</dbReference>
<dbReference type="InterPro" id="IPR028468">
    <property type="entry name" value="Smc1_ABC"/>
</dbReference>
<dbReference type="OrthoDB" id="5575062at2759"/>
<keyword evidence="5" id="KW-0132">Cell division</keyword>
<evidence type="ECO:0000313" key="14">
    <source>
        <dbReference type="EMBL" id="KIP07212.1"/>
    </source>
</evidence>
<feature type="coiled-coil region" evidence="11">
    <location>
        <begin position="425"/>
        <end position="494"/>
    </location>
</feature>
<evidence type="ECO:0000259" key="13">
    <source>
        <dbReference type="SMART" id="SM00968"/>
    </source>
</evidence>
<name>A0A0C3S888_PHLG1</name>
<dbReference type="HOGENOM" id="CLU_001042_0_1_1"/>
<keyword evidence="9" id="KW-0131">Cell cycle</keyword>
<feature type="compositionally biased region" description="Acidic residues" evidence="12">
    <location>
        <begin position="82"/>
        <end position="91"/>
    </location>
</feature>
<evidence type="ECO:0000256" key="12">
    <source>
        <dbReference type="SAM" id="MobiDB-lite"/>
    </source>
</evidence>
<evidence type="ECO:0000256" key="4">
    <source>
        <dbReference type="ARBA" id="ARBA00022454"/>
    </source>
</evidence>
<keyword evidence="8 10" id="KW-0539">Nucleus</keyword>
<dbReference type="Pfam" id="PF02463">
    <property type="entry name" value="SMC_N"/>
    <property type="match status" value="1"/>
</dbReference>
<feature type="coiled-coil region" evidence="11">
    <location>
        <begin position="763"/>
        <end position="790"/>
    </location>
</feature>
<dbReference type="SUPFAM" id="SSF52540">
    <property type="entry name" value="P-loop containing nucleoside triphosphate hydrolases"/>
    <property type="match status" value="2"/>
</dbReference>
<evidence type="ECO:0000256" key="7">
    <source>
        <dbReference type="ARBA" id="ARBA00023054"/>
    </source>
</evidence>
<dbReference type="SMART" id="SM00968">
    <property type="entry name" value="SMC_hinge"/>
    <property type="match status" value="1"/>
</dbReference>
<evidence type="ECO:0000256" key="8">
    <source>
        <dbReference type="ARBA" id="ARBA00023242"/>
    </source>
</evidence>
<feature type="coiled-coil region" evidence="11">
    <location>
        <begin position="829"/>
        <end position="940"/>
    </location>
</feature>
<dbReference type="GO" id="GO:0003677">
    <property type="term" value="F:DNA binding"/>
    <property type="evidence" value="ECO:0007669"/>
    <property type="project" value="TreeGrafter"/>
</dbReference>
<dbReference type="PANTHER" id="PTHR18937">
    <property type="entry name" value="STRUCTURAL MAINTENANCE OF CHROMOSOMES SMC FAMILY MEMBER"/>
    <property type="match status" value="1"/>
</dbReference>
<organism evidence="14 15">
    <name type="scientific">Phlebiopsis gigantea (strain 11061_1 CR5-6)</name>
    <name type="common">White-rot fungus</name>
    <name type="synonym">Peniophora gigantea</name>
    <dbReference type="NCBI Taxonomy" id="745531"/>
    <lineage>
        <taxon>Eukaryota</taxon>
        <taxon>Fungi</taxon>
        <taxon>Dikarya</taxon>
        <taxon>Basidiomycota</taxon>
        <taxon>Agaricomycotina</taxon>
        <taxon>Agaricomycetes</taxon>
        <taxon>Polyporales</taxon>
        <taxon>Phanerochaetaceae</taxon>
        <taxon>Phlebiopsis</taxon>
    </lineage>
</organism>
<dbReference type="InterPro" id="IPR024704">
    <property type="entry name" value="SMC"/>
</dbReference>
<dbReference type="InterPro" id="IPR003395">
    <property type="entry name" value="RecF/RecN/SMC_N"/>
</dbReference>
<keyword evidence="4" id="KW-0158">Chromosome</keyword>
<dbReference type="GO" id="GO:0016887">
    <property type="term" value="F:ATP hydrolysis activity"/>
    <property type="evidence" value="ECO:0007669"/>
    <property type="project" value="InterPro"/>
</dbReference>
<dbReference type="STRING" id="745531.A0A0C3S888"/>
<keyword evidence="6" id="KW-0498">Mitosis</keyword>
<dbReference type="GO" id="GO:0008278">
    <property type="term" value="C:cohesin complex"/>
    <property type="evidence" value="ECO:0007669"/>
    <property type="project" value="InterPro"/>
</dbReference>
<dbReference type="Gene3D" id="3.30.70.1620">
    <property type="match status" value="1"/>
</dbReference>
<dbReference type="Gene3D" id="3.40.50.300">
    <property type="entry name" value="P-loop containing nucleotide triphosphate hydrolases"/>
    <property type="match status" value="2"/>
</dbReference>
<evidence type="ECO:0000256" key="11">
    <source>
        <dbReference type="SAM" id="Coils"/>
    </source>
</evidence>
<feature type="region of interest" description="Disordered" evidence="12">
    <location>
        <begin position="271"/>
        <end position="305"/>
    </location>
</feature>
<dbReference type="EMBL" id="KN840501">
    <property type="protein sequence ID" value="KIP07212.1"/>
    <property type="molecule type" value="Genomic_DNA"/>
</dbReference>
<feature type="domain" description="SMC hinge" evidence="13">
    <location>
        <begin position="530"/>
        <end position="646"/>
    </location>
</feature>
<dbReference type="Proteomes" id="UP000053257">
    <property type="component" value="Unassembled WGS sequence"/>
</dbReference>
<feature type="coiled-coil region" evidence="11">
    <location>
        <begin position="1038"/>
        <end position="1079"/>
    </location>
</feature>
<evidence type="ECO:0000256" key="5">
    <source>
        <dbReference type="ARBA" id="ARBA00022618"/>
    </source>
</evidence>
<dbReference type="GO" id="GO:0007062">
    <property type="term" value="P:sister chromatid cohesion"/>
    <property type="evidence" value="ECO:0007669"/>
    <property type="project" value="InterPro"/>
</dbReference>
<evidence type="ECO:0000256" key="9">
    <source>
        <dbReference type="ARBA" id="ARBA00023306"/>
    </source>
</evidence>
<dbReference type="InterPro" id="IPR036277">
    <property type="entry name" value="SMC_hinge_sf"/>
</dbReference>
<evidence type="ECO:0000256" key="1">
    <source>
        <dbReference type="ARBA" id="ARBA00004123"/>
    </source>
</evidence>
<dbReference type="InterPro" id="IPR027417">
    <property type="entry name" value="P-loop_NTPase"/>
</dbReference>
<reference evidence="14 15" key="1">
    <citation type="journal article" date="2014" name="PLoS Genet.">
        <title>Analysis of the Phlebiopsis gigantea genome, transcriptome and secretome provides insight into its pioneer colonization strategies of wood.</title>
        <authorList>
            <person name="Hori C."/>
            <person name="Ishida T."/>
            <person name="Igarashi K."/>
            <person name="Samejima M."/>
            <person name="Suzuki H."/>
            <person name="Master E."/>
            <person name="Ferreira P."/>
            <person name="Ruiz-Duenas F.J."/>
            <person name="Held B."/>
            <person name="Canessa P."/>
            <person name="Larrondo L.F."/>
            <person name="Schmoll M."/>
            <person name="Druzhinina I.S."/>
            <person name="Kubicek C.P."/>
            <person name="Gaskell J.A."/>
            <person name="Kersten P."/>
            <person name="St John F."/>
            <person name="Glasner J."/>
            <person name="Sabat G."/>
            <person name="Splinter BonDurant S."/>
            <person name="Syed K."/>
            <person name="Yadav J."/>
            <person name="Mgbeahuruike A.C."/>
            <person name="Kovalchuk A."/>
            <person name="Asiegbu F.O."/>
            <person name="Lackner G."/>
            <person name="Hoffmeister D."/>
            <person name="Rencoret J."/>
            <person name="Gutierrez A."/>
            <person name="Sun H."/>
            <person name="Lindquist E."/>
            <person name="Barry K."/>
            <person name="Riley R."/>
            <person name="Grigoriev I.V."/>
            <person name="Henrissat B."/>
            <person name="Kues U."/>
            <person name="Berka R.M."/>
            <person name="Martinez A.T."/>
            <person name="Covert S.F."/>
            <person name="Blanchette R.A."/>
            <person name="Cullen D."/>
        </authorList>
    </citation>
    <scope>NUCLEOTIDE SEQUENCE [LARGE SCALE GENOMIC DNA]</scope>
    <source>
        <strain evidence="14 15">11061_1 CR5-6</strain>
    </source>
</reference>
<dbReference type="AlphaFoldDB" id="A0A0C3S888"/>
<gene>
    <name evidence="14" type="ORF">PHLGIDRAFT_30100</name>
</gene>
<dbReference type="GO" id="GO:0005634">
    <property type="term" value="C:nucleus"/>
    <property type="evidence" value="ECO:0007669"/>
    <property type="project" value="UniProtKB-SubCell"/>
</dbReference>
<dbReference type="CDD" id="cd03275">
    <property type="entry name" value="ABC_SMC1_euk"/>
    <property type="match status" value="2"/>
</dbReference>
<feature type="compositionally biased region" description="Basic and acidic residues" evidence="12">
    <location>
        <begin position="271"/>
        <end position="293"/>
    </location>
</feature>
<accession>A0A0C3S888</accession>
<sequence>MPLIRIEVCDFKSYRGHQTIGPFHNFTSVIGPNGAGKSNLMDAISFVLGVKSAQLRSSQLKDLVYRGRRLARNGEEQGSEAMQEDEEEGEGEGTAKKAWVLAVIQDPNGKEWTFRRTISTTGASEYKLNNKVVTYTAYNNQLISLNILVKAKNFLVFQGDVEAVASQSPKELSRLIDQISGSLELAAEYEKAKEEQEKATEAATHNFTKRRGIAGEIKQYKEQKGEAERFEALCQEKDDLILHRFLFKLYHIQQSLSSHAEDIRRQNETLADLREDQTANEKELEKARAEQAKARSAHMQKEKRVKKAEKAVENKRPELVQIDAQIAHSKRKRDNAQKIIDQVEKEADKQRNKLQTLRKDLEVVQGAADAAQEAQRRASQGSLALTDERLEEYRRLKAQASVLAVEERQSLETLSRDEKTSSRGLAQLKDKIEQLSAKKAKLAEDEDTAKTRRTELDEKVKELNDQLKRAKTELENQQAERTRITKLEQEINEKLMNVHQQLLQAGVDQKESQRETRLKDTLSNLKRIFPGVRGRVVDLCRPTQRKYETAVSTVLGRNVDAVVVDEEKTAIDCIEYMRNQRAGQATFIPLDTIQAKPINDKFRSFAKGARLAVDVIQYDPAVERAIHHACGNALVCDTIDIARHVCYEKGQEVKAVTLEGTVIHKSGLMTGGRSSHGNGKKWEEKDVQGLQRLCDKLMADLQELNKTKPRGKADDNLLAEITRLEPALTVARDDLSACKLRLNGIKEEIKHVDRELRQQEPQFRQSQAAYDTLRERIDSLKSAIDDAEAGVFAEFCEEIGVESIREFEERQLKAAQAESAARLQFDTQIARLTHQSQFEQEQFEATEERLRTLQATITTEGGNLQSHEQAKERIAEELAELDDAIKELQEELKELQEDYDEKTKVVDQAKKKASKSAKALDQVLKEIASKNDEIEKLGLERSSLYRRCRLEEIELPLISGNLKNVPMEENLRDEVAMDVDEDEEGTQKTKRVQDYGIEVDFSLLEDDEREEDGSAEALAELDASIAKISADIEKMAPNLKAIDKLDDVENKLLQTEREADQARKDSKSARDAFNEVKKQRCDLFYKAYNHIAECIDQVYKDLTKGKAAPMGGVAYLSLEDNEEPYVAGIKYHAMPPMKRFRDMEQLSGGEKTIAALALLFAIHSYQPSPFFVLDEVDAALDNTNVAKIANYIRSHSSESFQFIVISLKNSLYERSNSLVGIYRDQDVNSSRTLTLDLTQYDD</sequence>
<feature type="compositionally biased region" description="Basic residues" evidence="12">
    <location>
        <begin position="295"/>
        <end position="305"/>
    </location>
</feature>
<comment type="subcellular location">
    <subcellularLocation>
        <location evidence="2">Chromosome</location>
    </subcellularLocation>
    <subcellularLocation>
        <location evidence="1 10">Nucleus</location>
    </subcellularLocation>
</comment>
<dbReference type="SUPFAM" id="SSF57997">
    <property type="entry name" value="Tropomyosin"/>
    <property type="match status" value="1"/>
</dbReference>
<comment type="similarity">
    <text evidence="3">Belongs to the SMC family. SMC1 subfamily.</text>
</comment>
<evidence type="ECO:0000256" key="6">
    <source>
        <dbReference type="ARBA" id="ARBA00022776"/>
    </source>
</evidence>
<dbReference type="GO" id="GO:0005524">
    <property type="term" value="F:ATP binding"/>
    <property type="evidence" value="ECO:0007669"/>
    <property type="project" value="InterPro"/>
</dbReference>
<proteinExistence type="inferred from homology"/>
<dbReference type="SUPFAM" id="SSF75553">
    <property type="entry name" value="Smc hinge domain"/>
    <property type="match status" value="1"/>
</dbReference>
<evidence type="ECO:0000313" key="15">
    <source>
        <dbReference type="Proteomes" id="UP000053257"/>
    </source>
</evidence>